<proteinExistence type="predicted"/>
<keyword evidence="2" id="KW-1185">Reference proteome</keyword>
<sequence length="418" mass="46838">MPLKLGLLRISQLLNYLGNPQNSFQAIHVAGTNGKGSVCAYLSSCLDFSGIRVGQYYSPYLVDRWDCLKIAGQIVDKDLFFCTENKIKVLNQKYDIGATEFEIMTAVAFEILSKSNVELAVIETGVGGRLDATNVLSRVLLTIITKISIDHQELLGNTLEDIAREKAGIMKKDVPCIVDGTNEKSVLKVIKEQGILCESGQIILTDMDLNKYLSNKECEDPGLKNIFRSYQRTNLACVFASLEILSKHYPTITSSIISKGLLQTCWKGRLEWIDLSRIAFGADKVLLDGAHNIEGVRFLSEYVNSIRNEMQSVSWLIAFSQGKDINSLLSILLRPYDKVYSVEFETVDGMPWIKSTSSKYIAEIAQKYVYEKNVTHYNTDLLSAIKSIAQDKGLRVISGSLYLIGQIHRLFHRSGYEK</sequence>
<name>A0ACB7CH01_9ASCO</name>
<organism evidence="1 2">
    <name type="scientific">Pneumocystis oryctolagi</name>
    <dbReference type="NCBI Taxonomy" id="42067"/>
    <lineage>
        <taxon>Eukaryota</taxon>
        <taxon>Fungi</taxon>
        <taxon>Dikarya</taxon>
        <taxon>Ascomycota</taxon>
        <taxon>Taphrinomycotina</taxon>
        <taxon>Pneumocystomycetes</taxon>
        <taxon>Pneumocystaceae</taxon>
        <taxon>Pneumocystis</taxon>
    </lineage>
</organism>
<accession>A0ACB7CH01</accession>
<reference evidence="1 2" key="1">
    <citation type="journal article" date="2021" name="Commun. Biol.">
        <title>Genomic insights into the host specific adaptation of the Pneumocystis genus.</title>
        <authorList>
            <person name="Cisse O.H."/>
            <person name="Ma L."/>
            <person name="Dekker J.P."/>
            <person name="Khil P.P."/>
            <person name="Youn J.-H."/>
            <person name="Brenchley J.M."/>
            <person name="Blair R."/>
            <person name="Pahar B."/>
            <person name="Chabe M."/>
            <person name="Van Rompay K.K.A."/>
            <person name="Keesler R."/>
            <person name="Sukura A."/>
            <person name="Hirsch V."/>
            <person name="Kutty G."/>
            <person name="Liu Y."/>
            <person name="Peng L."/>
            <person name="Chen J."/>
            <person name="Song J."/>
            <person name="Weissenbacher-Lang C."/>
            <person name="Xu J."/>
            <person name="Upham N.S."/>
            <person name="Stajich J.E."/>
            <person name="Cuomo C.A."/>
            <person name="Cushion M.T."/>
            <person name="Kovacs J.A."/>
        </authorList>
    </citation>
    <scope>NUCLEOTIDE SEQUENCE [LARGE SCALE GENOMIC DNA]</scope>
    <source>
        <strain evidence="1 2">RABM</strain>
    </source>
</reference>
<gene>
    <name evidence="1" type="ORF">PORY_000377</name>
</gene>
<evidence type="ECO:0000313" key="1">
    <source>
        <dbReference type="EMBL" id="KAG4306389.1"/>
    </source>
</evidence>
<comment type="caution">
    <text evidence="1">The sequence shown here is derived from an EMBL/GenBank/DDBJ whole genome shotgun (WGS) entry which is preliminary data.</text>
</comment>
<dbReference type="EMBL" id="JABTEG010000001">
    <property type="protein sequence ID" value="KAG4306389.1"/>
    <property type="molecule type" value="Genomic_DNA"/>
</dbReference>
<evidence type="ECO:0000313" key="2">
    <source>
        <dbReference type="Proteomes" id="UP000768646"/>
    </source>
</evidence>
<protein>
    <submittedName>
        <fullName evidence="1">Uncharacterized protein</fullName>
    </submittedName>
</protein>
<dbReference type="Proteomes" id="UP000768646">
    <property type="component" value="Unassembled WGS sequence"/>
</dbReference>